<name>A0A0A9FE04_ARUDO</name>
<dbReference type="EMBL" id="GBRH01189535">
    <property type="protein sequence ID" value="JAE08361.1"/>
    <property type="molecule type" value="Transcribed_RNA"/>
</dbReference>
<proteinExistence type="predicted"/>
<protein>
    <submittedName>
        <fullName evidence="1">Uncharacterized protein</fullName>
    </submittedName>
</protein>
<reference evidence="1" key="2">
    <citation type="journal article" date="2015" name="Data Brief">
        <title>Shoot transcriptome of the giant reed, Arundo donax.</title>
        <authorList>
            <person name="Barrero R.A."/>
            <person name="Guerrero F.D."/>
            <person name="Moolhuijzen P."/>
            <person name="Goolsby J.A."/>
            <person name="Tidwell J."/>
            <person name="Bellgard S.E."/>
            <person name="Bellgard M.I."/>
        </authorList>
    </citation>
    <scope>NUCLEOTIDE SEQUENCE</scope>
    <source>
        <tissue evidence="1">Shoot tissue taken approximately 20 cm above the soil surface</tissue>
    </source>
</reference>
<dbReference type="AlphaFoldDB" id="A0A0A9FE04"/>
<evidence type="ECO:0000313" key="1">
    <source>
        <dbReference type="EMBL" id="JAE08361.1"/>
    </source>
</evidence>
<sequence length="44" mass="4938">MRQDMLTAQSRRPSLMCSRMSRFHHTAGAGVTRSNTERASFVAP</sequence>
<reference evidence="1" key="1">
    <citation type="submission" date="2014-09" db="EMBL/GenBank/DDBJ databases">
        <authorList>
            <person name="Magalhaes I.L.F."/>
            <person name="Oliveira U."/>
            <person name="Santos F.R."/>
            <person name="Vidigal T.H.D.A."/>
            <person name="Brescovit A.D."/>
            <person name="Santos A.J."/>
        </authorList>
    </citation>
    <scope>NUCLEOTIDE SEQUENCE</scope>
    <source>
        <tissue evidence="1">Shoot tissue taken approximately 20 cm above the soil surface</tissue>
    </source>
</reference>
<organism evidence="1">
    <name type="scientific">Arundo donax</name>
    <name type="common">Giant reed</name>
    <name type="synonym">Donax arundinaceus</name>
    <dbReference type="NCBI Taxonomy" id="35708"/>
    <lineage>
        <taxon>Eukaryota</taxon>
        <taxon>Viridiplantae</taxon>
        <taxon>Streptophyta</taxon>
        <taxon>Embryophyta</taxon>
        <taxon>Tracheophyta</taxon>
        <taxon>Spermatophyta</taxon>
        <taxon>Magnoliopsida</taxon>
        <taxon>Liliopsida</taxon>
        <taxon>Poales</taxon>
        <taxon>Poaceae</taxon>
        <taxon>PACMAD clade</taxon>
        <taxon>Arundinoideae</taxon>
        <taxon>Arundineae</taxon>
        <taxon>Arundo</taxon>
    </lineage>
</organism>
<accession>A0A0A9FE04</accession>